<protein>
    <submittedName>
        <fullName evidence="3">Uncharacterized protein</fullName>
    </submittedName>
</protein>
<reference evidence="2 5" key="2">
    <citation type="submission" date="2023-11" db="EMBL/GenBank/DDBJ databases">
        <title>MicrobeMod: A computational toolkit for identifying prokaryotic methylation and restriction-modification with nanopore sequencing.</title>
        <authorList>
            <person name="Crits-Christoph A."/>
            <person name="Kang S.C."/>
            <person name="Lee H."/>
            <person name="Ostrov N."/>
        </authorList>
    </citation>
    <scope>NUCLEOTIDE SEQUENCE [LARGE SCALE GENOMIC DNA]</scope>
    <source>
        <strain evidence="2 5">ATCC BAA-571</strain>
    </source>
</reference>
<proteinExistence type="predicted"/>
<dbReference type="AlphaFoldDB" id="A0A1G6SY91"/>
<feature type="chain" id="PRO_5010380695" evidence="1">
    <location>
        <begin position="19"/>
        <end position="131"/>
    </location>
</feature>
<gene>
    <name evidence="3" type="ORF">SAMN05216575_10198</name>
    <name evidence="2" type="ORF">SIM71_03720</name>
</gene>
<dbReference type="Proteomes" id="UP001278050">
    <property type="component" value="Unassembled WGS sequence"/>
</dbReference>
<reference evidence="3 4" key="1">
    <citation type="submission" date="2016-10" db="EMBL/GenBank/DDBJ databases">
        <authorList>
            <person name="de Groot N.N."/>
        </authorList>
    </citation>
    <scope>NUCLEOTIDE SEQUENCE [LARGE SCALE GENOMIC DNA]</scope>
    <source>
        <strain evidence="3 4">JCM 10630</strain>
    </source>
</reference>
<sequence>MRYLALIVLGMCCLGAQASDALPGGIERMPADPVADAPARLIFSRDNNAPNACDVELYVNQQVVAKLGPGERTSLDLPSGELSVAVAMSPDGYCAGRGPDVAQSVLLLPGETRQFAVMVEPEQVFLAPMID</sequence>
<evidence type="ECO:0000313" key="3">
    <source>
        <dbReference type="EMBL" id="SDD21768.1"/>
    </source>
</evidence>
<evidence type="ECO:0000313" key="4">
    <source>
        <dbReference type="Proteomes" id="UP000182413"/>
    </source>
</evidence>
<evidence type="ECO:0000256" key="1">
    <source>
        <dbReference type="SAM" id="SignalP"/>
    </source>
</evidence>
<dbReference type="RefSeq" id="WP_074674949.1">
    <property type="nucleotide sequence ID" value="NZ_CBCSET010000001.1"/>
</dbReference>
<evidence type="ECO:0000313" key="5">
    <source>
        <dbReference type="Proteomes" id="UP001278050"/>
    </source>
</evidence>
<accession>A0A1G6SY91</accession>
<keyword evidence="5" id="KW-1185">Reference proteome</keyword>
<organism evidence="3 4">
    <name type="scientific">Ectopseudomonas alcaliphila</name>
    <dbReference type="NCBI Taxonomy" id="101564"/>
    <lineage>
        <taxon>Bacteria</taxon>
        <taxon>Pseudomonadati</taxon>
        <taxon>Pseudomonadota</taxon>
        <taxon>Gammaproteobacteria</taxon>
        <taxon>Pseudomonadales</taxon>
        <taxon>Pseudomonadaceae</taxon>
        <taxon>Ectopseudomonas</taxon>
    </lineage>
</organism>
<keyword evidence="1" id="KW-0732">Signal</keyword>
<dbReference type="EMBL" id="FNAE01000001">
    <property type="protein sequence ID" value="SDD21768.1"/>
    <property type="molecule type" value="Genomic_DNA"/>
</dbReference>
<dbReference type="Proteomes" id="UP000182413">
    <property type="component" value="Unassembled WGS sequence"/>
</dbReference>
<dbReference type="OrthoDB" id="6883541at2"/>
<evidence type="ECO:0000313" key="2">
    <source>
        <dbReference type="EMBL" id="MDX5991159.1"/>
    </source>
</evidence>
<name>A0A1G6SY91_9GAMM</name>
<dbReference type="EMBL" id="JAWXXP010000001">
    <property type="protein sequence ID" value="MDX5991159.1"/>
    <property type="molecule type" value="Genomic_DNA"/>
</dbReference>
<feature type="signal peptide" evidence="1">
    <location>
        <begin position="1"/>
        <end position="18"/>
    </location>
</feature>